<proteinExistence type="predicted"/>
<dbReference type="Pfam" id="PF14226">
    <property type="entry name" value="DIOX_N"/>
    <property type="match status" value="1"/>
</dbReference>
<evidence type="ECO:0000259" key="4">
    <source>
        <dbReference type="Pfam" id="PF14226"/>
    </source>
</evidence>
<sequence>MYAKYAAVNAPSILYAEAFAICKWNHLPSFKPTSSPSHYFSSSSSSSIPKICKRNHLSLRQADILPLPPPLILPHPPLPPPPRRAARRSPPLRLFPRRLLFHLPHPTPSVDPISPASSHCAEENLKVGEQRPTHQTRWEANFTRLPPLASDVNKGKSPSSGDNHVIVFNSRLWKQPKIPSSFVWPPSERPPAMDELHILVVDLQGLFDVDEASIQRAAEAVRTACVTHGFFQVINHRIDATISRDTFVAAEEFSNLPLSDKMKVPKQSGNTWGYAVAHAERFSHKLPWKETLTFCYDDNKNGEDIVDYFTFKMEEVEEEKKKHELN</sequence>
<gene>
    <name evidence="5" type="ORF">Cni_G16340</name>
</gene>
<dbReference type="Gene3D" id="2.60.120.330">
    <property type="entry name" value="B-lactam Antibiotic, Isopenicillin N Synthase, Chain"/>
    <property type="match status" value="1"/>
</dbReference>
<dbReference type="SUPFAM" id="SSF51197">
    <property type="entry name" value="Clavaminate synthase-like"/>
    <property type="match status" value="1"/>
</dbReference>
<dbReference type="InterPro" id="IPR026992">
    <property type="entry name" value="DIOX_N"/>
</dbReference>
<dbReference type="InterPro" id="IPR027443">
    <property type="entry name" value="IPNS-like_sf"/>
</dbReference>
<evidence type="ECO:0000256" key="3">
    <source>
        <dbReference type="ARBA" id="ARBA00023004"/>
    </source>
</evidence>
<dbReference type="EMBL" id="CP136894">
    <property type="protein sequence ID" value="WOL07596.1"/>
    <property type="molecule type" value="Genomic_DNA"/>
</dbReference>
<dbReference type="GO" id="GO:0016491">
    <property type="term" value="F:oxidoreductase activity"/>
    <property type="evidence" value="ECO:0007669"/>
    <property type="project" value="UniProtKB-KW"/>
</dbReference>
<name>A0AAQ3QCH4_9LILI</name>
<keyword evidence="3" id="KW-0408">Iron</keyword>
<accession>A0AAQ3QCH4</accession>
<dbReference type="PANTHER" id="PTHR10209:SF714">
    <property type="entry name" value="1-AMINOCYCLOPROPANE-1-CARBOXYLATE OXIDASE HOMOLOG 11-RELATED"/>
    <property type="match status" value="1"/>
</dbReference>
<dbReference type="Proteomes" id="UP001327560">
    <property type="component" value="Chromosome 5"/>
</dbReference>
<evidence type="ECO:0000313" key="6">
    <source>
        <dbReference type="Proteomes" id="UP001327560"/>
    </source>
</evidence>
<dbReference type="GO" id="GO:0046872">
    <property type="term" value="F:metal ion binding"/>
    <property type="evidence" value="ECO:0007669"/>
    <property type="project" value="UniProtKB-KW"/>
</dbReference>
<dbReference type="PANTHER" id="PTHR10209">
    <property type="entry name" value="OXIDOREDUCTASE, 2OG-FE II OXYGENASE FAMILY PROTEIN"/>
    <property type="match status" value="1"/>
</dbReference>
<dbReference type="AlphaFoldDB" id="A0AAQ3QCH4"/>
<keyword evidence="2" id="KW-0560">Oxidoreductase</keyword>
<evidence type="ECO:0000256" key="1">
    <source>
        <dbReference type="ARBA" id="ARBA00022723"/>
    </source>
</evidence>
<feature type="domain" description="Non-haem dioxygenase N-terminal" evidence="4">
    <location>
        <begin position="200"/>
        <end position="301"/>
    </location>
</feature>
<protein>
    <recommendedName>
        <fullName evidence="4">Non-haem dioxygenase N-terminal domain-containing protein</fullName>
    </recommendedName>
</protein>
<keyword evidence="1" id="KW-0479">Metal-binding</keyword>
<reference evidence="5 6" key="1">
    <citation type="submission" date="2023-10" db="EMBL/GenBank/DDBJ databases">
        <title>Chromosome-scale genome assembly provides insights into flower coloration mechanisms of Canna indica.</title>
        <authorList>
            <person name="Li C."/>
        </authorList>
    </citation>
    <scope>NUCLEOTIDE SEQUENCE [LARGE SCALE GENOMIC DNA]</scope>
    <source>
        <tissue evidence="5">Flower</tissue>
    </source>
</reference>
<keyword evidence="6" id="KW-1185">Reference proteome</keyword>
<evidence type="ECO:0000313" key="5">
    <source>
        <dbReference type="EMBL" id="WOL07596.1"/>
    </source>
</evidence>
<evidence type="ECO:0000256" key="2">
    <source>
        <dbReference type="ARBA" id="ARBA00023002"/>
    </source>
</evidence>
<organism evidence="5 6">
    <name type="scientific">Canna indica</name>
    <name type="common">Indian-shot</name>
    <dbReference type="NCBI Taxonomy" id="4628"/>
    <lineage>
        <taxon>Eukaryota</taxon>
        <taxon>Viridiplantae</taxon>
        <taxon>Streptophyta</taxon>
        <taxon>Embryophyta</taxon>
        <taxon>Tracheophyta</taxon>
        <taxon>Spermatophyta</taxon>
        <taxon>Magnoliopsida</taxon>
        <taxon>Liliopsida</taxon>
        <taxon>Zingiberales</taxon>
        <taxon>Cannaceae</taxon>
        <taxon>Canna</taxon>
    </lineage>
</organism>